<evidence type="ECO:0000256" key="1">
    <source>
        <dbReference type="SAM" id="MobiDB-lite"/>
    </source>
</evidence>
<gene>
    <name evidence="2" type="ORF">CCALI_02172</name>
</gene>
<dbReference type="AlphaFoldDB" id="S0EZP9"/>
<sequence>MRYRDNRFKRALLLLLPVLFGAYALPGCHRDEPPQSPNATTAPPARLPNQDLGKTDILKRGQGPK</sequence>
<dbReference type="HOGENOM" id="CLU_2841861_0_0_0"/>
<dbReference type="InParanoid" id="S0EZP9"/>
<dbReference type="KEGG" id="ccz:CCALI_02172"/>
<accession>S0EZP9</accession>
<feature type="region of interest" description="Disordered" evidence="1">
    <location>
        <begin position="27"/>
        <end position="65"/>
    </location>
</feature>
<dbReference type="RefSeq" id="WP_016483500.1">
    <property type="nucleotide sequence ID" value="NC_021487.1"/>
</dbReference>
<evidence type="ECO:0000313" key="3">
    <source>
        <dbReference type="Proteomes" id="UP000014227"/>
    </source>
</evidence>
<evidence type="ECO:0000313" key="2">
    <source>
        <dbReference type="EMBL" id="CCW35979.1"/>
    </source>
</evidence>
<dbReference type="EMBL" id="HF951689">
    <property type="protein sequence ID" value="CCW35979.1"/>
    <property type="molecule type" value="Genomic_DNA"/>
</dbReference>
<dbReference type="PATRIC" id="fig|1303518.3.peg.2253"/>
<name>S0EZP9_CHTCT</name>
<organism evidence="2 3">
    <name type="scientific">Chthonomonas calidirosea (strain DSM 23976 / ICMP 18418 / T49)</name>
    <dbReference type="NCBI Taxonomy" id="1303518"/>
    <lineage>
        <taxon>Bacteria</taxon>
        <taxon>Bacillati</taxon>
        <taxon>Armatimonadota</taxon>
        <taxon>Chthonomonadia</taxon>
        <taxon>Chthonomonadales</taxon>
        <taxon>Chthonomonadaceae</taxon>
        <taxon>Chthonomonas</taxon>
    </lineage>
</organism>
<dbReference type="Proteomes" id="UP000014227">
    <property type="component" value="Chromosome I"/>
</dbReference>
<reference evidence="3" key="1">
    <citation type="submission" date="2013-03" db="EMBL/GenBank/DDBJ databases">
        <title>Genome sequence of Chthonomonas calidirosea, the first sequenced genome from the Armatimonadetes phylum (formally candidate division OP10).</title>
        <authorList>
            <person name="Lee K.C.Y."/>
            <person name="Morgan X.C."/>
            <person name="Dunfield P.F."/>
            <person name="Tamas I."/>
            <person name="Houghton K.M."/>
            <person name="Vyssotski M."/>
            <person name="Ryan J.L.J."/>
            <person name="Lagutin K."/>
            <person name="McDonald I.R."/>
            <person name="Stott M.B."/>
        </authorList>
    </citation>
    <scope>NUCLEOTIDE SEQUENCE [LARGE SCALE GENOMIC DNA]</scope>
    <source>
        <strain evidence="3">DSM 23976 / ICMP 18418 / T49</strain>
    </source>
</reference>
<proteinExistence type="predicted"/>
<protein>
    <submittedName>
        <fullName evidence="2">Uncharacterized protein</fullName>
    </submittedName>
</protein>
<dbReference type="STRING" id="454171.CP488_01921"/>
<keyword evidence="3" id="KW-1185">Reference proteome</keyword>